<evidence type="ECO:0000256" key="1">
    <source>
        <dbReference type="SAM" id="MobiDB-lite"/>
    </source>
</evidence>
<dbReference type="EMBL" id="CP113836">
    <property type="protein sequence ID" value="WAL68360.1"/>
    <property type="molecule type" value="Genomic_DNA"/>
</dbReference>
<keyword evidence="2" id="KW-1133">Transmembrane helix</keyword>
<reference evidence="4" key="1">
    <citation type="submission" date="2022-11" db="EMBL/GenBank/DDBJ databases">
        <authorList>
            <person name="Mo P."/>
        </authorList>
    </citation>
    <scope>NUCLEOTIDE SEQUENCE</scope>
    <source>
        <strain evidence="4">HUAS 11-8</strain>
    </source>
</reference>
<gene>
    <name evidence="4" type="ORF">ORV05_11510</name>
</gene>
<evidence type="ECO:0000313" key="4">
    <source>
        <dbReference type="EMBL" id="WAL68360.1"/>
    </source>
</evidence>
<evidence type="ECO:0000313" key="5">
    <source>
        <dbReference type="Proteomes" id="UP001163203"/>
    </source>
</evidence>
<protein>
    <recommendedName>
        <fullName evidence="6">Sortase</fullName>
    </recommendedName>
</protein>
<feature type="region of interest" description="Disordered" evidence="1">
    <location>
        <begin position="152"/>
        <end position="198"/>
    </location>
</feature>
<feature type="transmembrane region" description="Helical" evidence="2">
    <location>
        <begin position="206"/>
        <end position="227"/>
    </location>
</feature>
<evidence type="ECO:0000256" key="2">
    <source>
        <dbReference type="SAM" id="Phobius"/>
    </source>
</evidence>
<name>A0ABY7B8T1_9PSEU</name>
<dbReference type="RefSeq" id="WP_268758453.1">
    <property type="nucleotide sequence ID" value="NZ_CP113836.1"/>
</dbReference>
<evidence type="ECO:0000256" key="3">
    <source>
        <dbReference type="SAM" id="SignalP"/>
    </source>
</evidence>
<keyword evidence="3" id="KW-0732">Signal</keyword>
<dbReference type="Proteomes" id="UP001163203">
    <property type="component" value="Chromosome"/>
</dbReference>
<organism evidence="4 5">
    <name type="scientific">Amycolatopsis cynarae</name>
    <dbReference type="NCBI Taxonomy" id="2995223"/>
    <lineage>
        <taxon>Bacteria</taxon>
        <taxon>Bacillati</taxon>
        <taxon>Actinomycetota</taxon>
        <taxon>Actinomycetes</taxon>
        <taxon>Pseudonocardiales</taxon>
        <taxon>Pseudonocardiaceae</taxon>
        <taxon>Amycolatopsis</taxon>
    </lineage>
</organism>
<sequence length="237" mass="23532">MRLRADARVAVFAAVLLSLTAALAAPVAAAAPLGGLVVTPGEGADIASVRLLTSGGCPPGADAYNATLTGHGLPAAGQVITATTDAGLSHTAPFEVFPVETLRDFAADNNTTLTGDYRVTVSCVDSFAQQSKGEFSATLRIPAPGRYLALGSAKGPDRVQGSTMEPAAPESAGQGGAVPSATAEPPATGRSAVAAPGPAPSTVDNWFPAAALVVVLGIAAAIAIPALKQARARRRDG</sequence>
<feature type="chain" id="PRO_5045307533" description="Sortase" evidence="3">
    <location>
        <begin position="25"/>
        <end position="237"/>
    </location>
</feature>
<keyword evidence="2" id="KW-0812">Transmembrane</keyword>
<evidence type="ECO:0008006" key="6">
    <source>
        <dbReference type="Google" id="ProtNLM"/>
    </source>
</evidence>
<proteinExistence type="predicted"/>
<accession>A0ABY7B8T1</accession>
<keyword evidence="2" id="KW-0472">Membrane</keyword>
<feature type="signal peptide" evidence="3">
    <location>
        <begin position="1"/>
        <end position="24"/>
    </location>
</feature>
<keyword evidence="5" id="KW-1185">Reference proteome</keyword>